<sequence>MSYPNVKRAEQYAKDVISGKIIANKWIKLACERHFADKKASKNKDYPYKFDPAKAEKVAKFIQLLPHTKGKWAAKSEKITLEPWQLFACCIPFGWIKKKTGFRRFTKILIFVCRKNGKSAIAAGMANYMFCADGEFGAEVYSGATSEKQAWEVFRPAKIMVERTPQLKDYFGIEVNASNMNRIADGSRFEPVIGKPGDGSSPSCAIVDEYHEHKDDTLYDTMETGMGAREQPIMLVITTAGSNIGGPCYLMVRDAEKMLDGVMDIPDLWAILYGKDKDDDWTSDIALAKANPNYDISVSGEFLKARQRDAMASSAKQTIFRTKHLNEWVGAKNAWMNMAKWADAPPRKSLSELENRACYIGLDLATKIDMVALVLLFPPHGDDVHYHVHGRYYLPDVRVLEDLDVNSERYRAWDNDGLITLTMGEVIDFEVIKDDLREFMGRFDVQQVAYDPWQATQLAQELEKEGVTMVELRHTVQNMSEPMKELEAIVLQKRLAHGDDPVMTWMMSNVVAQLDKKDNIYPNKERAENKIDGVVALIMAMSRAIYHDQGGNIDDYLDNMVIA</sequence>
<dbReference type="GO" id="GO:0004519">
    <property type="term" value="F:endonuclease activity"/>
    <property type="evidence" value="ECO:0007669"/>
    <property type="project" value="InterPro"/>
</dbReference>
<dbReference type="InterPro" id="IPR046461">
    <property type="entry name" value="TerL_ATPase"/>
</dbReference>
<dbReference type="InterPro" id="IPR027417">
    <property type="entry name" value="P-loop_NTPase"/>
</dbReference>
<keyword evidence="5" id="KW-1185">Reference proteome</keyword>
<dbReference type="InterPro" id="IPR046462">
    <property type="entry name" value="TerL_nuclease"/>
</dbReference>
<dbReference type="Proteomes" id="UP000076765">
    <property type="component" value="Chromosome"/>
</dbReference>
<evidence type="ECO:0000313" key="3">
    <source>
        <dbReference type="EMBL" id="ANB90855.1"/>
    </source>
</evidence>
<dbReference type="Proteomes" id="UP000255102">
    <property type="component" value="Unassembled WGS sequence"/>
</dbReference>
<dbReference type="Gene3D" id="3.30.420.240">
    <property type="match status" value="1"/>
</dbReference>
<evidence type="ECO:0000313" key="6">
    <source>
        <dbReference type="Proteomes" id="UP000255102"/>
    </source>
</evidence>
<reference evidence="3 5" key="1">
    <citation type="submission" date="2015-04" db="EMBL/GenBank/DDBJ databases">
        <authorList>
            <person name="Calcutt M.J."/>
            <person name="Foecking M.F."/>
        </authorList>
    </citation>
    <scope>NUCLEOTIDE SEQUENCE [LARGE SCALE GENOMIC DNA]</scope>
    <source>
        <strain evidence="3 5">199/55</strain>
    </source>
</reference>
<accession>A0A378PIT1</accession>
<proteinExistence type="predicted"/>
<dbReference type="AlphaFoldDB" id="A0A378PIT1"/>
<feature type="domain" description="Terminase large subunit-like ATPase" evidence="1">
    <location>
        <begin position="83"/>
        <end position="250"/>
    </location>
</feature>
<reference evidence="4 6" key="2">
    <citation type="submission" date="2018-06" db="EMBL/GenBank/DDBJ databases">
        <authorList>
            <consortium name="Pathogen Informatics"/>
            <person name="Doyle S."/>
        </authorList>
    </citation>
    <scope>NUCLEOTIDE SEQUENCE [LARGE SCALE GENOMIC DNA]</scope>
    <source>
        <strain evidence="4 6">NCTC11227</strain>
    </source>
</reference>
<evidence type="ECO:0000313" key="4">
    <source>
        <dbReference type="EMBL" id="STY86296.1"/>
    </source>
</evidence>
<dbReference type="EMBL" id="CP011158">
    <property type="protein sequence ID" value="ANB90855.1"/>
    <property type="molecule type" value="Genomic_DNA"/>
</dbReference>
<organism evidence="4 6">
    <name type="scientific">Moraxella ovis</name>
    <dbReference type="NCBI Taxonomy" id="29433"/>
    <lineage>
        <taxon>Bacteria</taxon>
        <taxon>Pseudomonadati</taxon>
        <taxon>Pseudomonadota</taxon>
        <taxon>Gammaproteobacteria</taxon>
        <taxon>Moraxellales</taxon>
        <taxon>Moraxellaceae</taxon>
        <taxon>Moraxella</taxon>
    </lineage>
</organism>
<dbReference type="PANTHER" id="PTHR41287:SF1">
    <property type="entry name" value="PROTEIN YMFN"/>
    <property type="match status" value="1"/>
</dbReference>
<dbReference type="PANTHER" id="PTHR41287">
    <property type="match status" value="1"/>
</dbReference>
<dbReference type="InterPro" id="IPR005021">
    <property type="entry name" value="Terminase_largesu-like"/>
</dbReference>
<dbReference type="Gene3D" id="3.40.50.300">
    <property type="entry name" value="P-loop containing nucleotide triphosphate hydrolases"/>
    <property type="match status" value="1"/>
</dbReference>
<dbReference type="STRING" id="29433.MOVS_01310"/>
<dbReference type="EMBL" id="UGPW01000001">
    <property type="protein sequence ID" value="STY86296.1"/>
    <property type="molecule type" value="Genomic_DNA"/>
</dbReference>
<feature type="domain" description="Terminase large subunit-like endonuclease" evidence="2">
    <location>
        <begin position="269"/>
        <end position="547"/>
    </location>
</feature>
<gene>
    <name evidence="3" type="ORF">MOVS_01310</name>
    <name evidence="4" type="ORF">NCTC11227_00275</name>
</gene>
<protein>
    <submittedName>
        <fullName evidence="3 4">Terminase</fullName>
    </submittedName>
</protein>
<evidence type="ECO:0000259" key="1">
    <source>
        <dbReference type="Pfam" id="PF03354"/>
    </source>
</evidence>
<dbReference type="Pfam" id="PF03354">
    <property type="entry name" value="TerL_ATPase"/>
    <property type="match status" value="1"/>
</dbReference>
<dbReference type="KEGG" id="moi:MOVS_01310"/>
<evidence type="ECO:0000259" key="2">
    <source>
        <dbReference type="Pfam" id="PF20441"/>
    </source>
</evidence>
<dbReference type="Pfam" id="PF20441">
    <property type="entry name" value="TerL_nuclease"/>
    <property type="match status" value="1"/>
</dbReference>
<name>A0A378PIT1_9GAMM</name>
<dbReference type="RefSeq" id="WP_063513441.1">
    <property type="nucleotide sequence ID" value="NZ_CP011158.1"/>
</dbReference>
<evidence type="ECO:0000313" key="5">
    <source>
        <dbReference type="Proteomes" id="UP000076765"/>
    </source>
</evidence>